<comment type="caution">
    <text evidence="1">The sequence shown here is derived from an EMBL/GenBank/DDBJ whole genome shotgun (WGS) entry which is preliminary data.</text>
</comment>
<dbReference type="InterPro" id="IPR041492">
    <property type="entry name" value="HAD_2"/>
</dbReference>
<dbReference type="PANTHER" id="PTHR43434">
    <property type="entry name" value="PHOSPHOGLYCOLATE PHOSPHATASE"/>
    <property type="match status" value="1"/>
</dbReference>
<dbReference type="Pfam" id="PF13419">
    <property type="entry name" value="HAD_2"/>
    <property type="match status" value="1"/>
</dbReference>
<dbReference type="InterPro" id="IPR006439">
    <property type="entry name" value="HAD-SF_hydro_IA"/>
</dbReference>
<dbReference type="PANTHER" id="PTHR43434:SF1">
    <property type="entry name" value="PHOSPHOGLYCOLATE PHOSPHATASE"/>
    <property type="match status" value="1"/>
</dbReference>
<dbReference type="SUPFAM" id="SSF56784">
    <property type="entry name" value="HAD-like"/>
    <property type="match status" value="1"/>
</dbReference>
<dbReference type="Gene3D" id="1.10.150.240">
    <property type="entry name" value="Putative phosphatase, domain 2"/>
    <property type="match status" value="1"/>
</dbReference>
<dbReference type="InterPro" id="IPR036412">
    <property type="entry name" value="HAD-like_sf"/>
</dbReference>
<gene>
    <name evidence="1" type="ORF">C1880_05295</name>
</gene>
<dbReference type="InterPro" id="IPR023214">
    <property type="entry name" value="HAD_sf"/>
</dbReference>
<keyword evidence="1" id="KW-0378">Hydrolase</keyword>
<dbReference type="Proteomes" id="UP000253792">
    <property type="component" value="Unassembled WGS sequence"/>
</dbReference>
<dbReference type="SFLD" id="SFLDS00003">
    <property type="entry name" value="Haloacid_Dehalogenase"/>
    <property type="match status" value="1"/>
</dbReference>
<reference evidence="1 2" key="1">
    <citation type="journal article" date="2018" name="Elife">
        <title>Discovery and characterization of a prevalent human gut bacterial enzyme sufficient for the inactivation of a family of plant toxins.</title>
        <authorList>
            <person name="Koppel N."/>
            <person name="Bisanz J.E."/>
            <person name="Pandelia M.E."/>
            <person name="Turnbaugh P.J."/>
            <person name="Balskus E.P."/>
        </authorList>
    </citation>
    <scope>NUCLEOTIDE SEQUENCE [LARGE SCALE GENOMIC DNA]</scope>
    <source>
        <strain evidence="2">anaerobia AP69FAA</strain>
    </source>
</reference>
<dbReference type="GO" id="GO:0005829">
    <property type="term" value="C:cytosol"/>
    <property type="evidence" value="ECO:0007669"/>
    <property type="project" value="TreeGrafter"/>
</dbReference>
<dbReference type="SFLD" id="SFLDG01129">
    <property type="entry name" value="C1.5:_HAD__Beta-PGM__Phosphata"/>
    <property type="match status" value="1"/>
</dbReference>
<organism evidence="1 2">
    <name type="scientific">Senegalimassilia anaerobia</name>
    <dbReference type="NCBI Taxonomy" id="1473216"/>
    <lineage>
        <taxon>Bacteria</taxon>
        <taxon>Bacillati</taxon>
        <taxon>Actinomycetota</taxon>
        <taxon>Coriobacteriia</taxon>
        <taxon>Coriobacteriales</taxon>
        <taxon>Coriobacteriaceae</taxon>
        <taxon>Senegalimassilia</taxon>
    </lineage>
</organism>
<name>A0A369LCC0_9ACTN</name>
<dbReference type="OrthoDB" id="9776368at2"/>
<dbReference type="NCBIfam" id="TIGR01549">
    <property type="entry name" value="HAD-SF-IA-v1"/>
    <property type="match status" value="1"/>
</dbReference>
<protein>
    <submittedName>
        <fullName evidence="1">HAD family hydrolase</fullName>
    </submittedName>
</protein>
<proteinExistence type="predicted"/>
<dbReference type="EMBL" id="PPTP01000004">
    <property type="protein sequence ID" value="RDB55638.1"/>
    <property type="molecule type" value="Genomic_DNA"/>
</dbReference>
<keyword evidence="2" id="KW-1185">Reference proteome</keyword>
<dbReference type="RefSeq" id="WP_114620589.1">
    <property type="nucleotide sequence ID" value="NZ_PPTP01000004.1"/>
</dbReference>
<dbReference type="Gene3D" id="3.40.50.1000">
    <property type="entry name" value="HAD superfamily/HAD-like"/>
    <property type="match status" value="1"/>
</dbReference>
<dbReference type="GO" id="GO:0006281">
    <property type="term" value="P:DNA repair"/>
    <property type="evidence" value="ECO:0007669"/>
    <property type="project" value="TreeGrafter"/>
</dbReference>
<dbReference type="GO" id="GO:0008967">
    <property type="term" value="F:phosphoglycolate phosphatase activity"/>
    <property type="evidence" value="ECO:0007669"/>
    <property type="project" value="TreeGrafter"/>
</dbReference>
<evidence type="ECO:0000313" key="2">
    <source>
        <dbReference type="Proteomes" id="UP000253792"/>
    </source>
</evidence>
<dbReference type="InterPro" id="IPR023198">
    <property type="entry name" value="PGP-like_dom2"/>
</dbReference>
<accession>A0A369LCC0</accession>
<dbReference type="STRING" id="1034345.GCA_000236865_00608"/>
<dbReference type="AlphaFoldDB" id="A0A369LCC0"/>
<evidence type="ECO:0000313" key="1">
    <source>
        <dbReference type="EMBL" id="RDB55638.1"/>
    </source>
</evidence>
<dbReference type="InterPro" id="IPR050155">
    <property type="entry name" value="HAD-like_hydrolase_sf"/>
</dbReference>
<sequence>MTESHPIFGTFIFDLDGTILDTMPDLIHVTNETLTHFGYPTHTDAAIHSFVGDGAQRLIYRALPEGTPEAVCAEALEYWKALYPKTGHARTRHYAHMPETLAELKARGCKLAVLSNKYEGGVKDVIPRFLPDLFEVLHGECEAIPRKPNPAGLLQTIQELGSAPERTAYVGDSAGDMRVAHNAGTYAIGVDWGYNPVSTLVEAQAGAIISDPAQLLEFARA</sequence>